<protein>
    <recommendedName>
        <fullName evidence="3">Sulfatase-modifying factor enzyme domain-containing protein</fullName>
    </recommendedName>
</protein>
<dbReference type="RefSeq" id="WP_110664790.1">
    <property type="nucleotide sequence ID" value="NZ_PYBW01000007.1"/>
</dbReference>
<organism evidence="1 2">
    <name type="scientific">Streptomyces tateyamensis</name>
    <dbReference type="NCBI Taxonomy" id="565073"/>
    <lineage>
        <taxon>Bacteria</taxon>
        <taxon>Bacillati</taxon>
        <taxon>Actinomycetota</taxon>
        <taxon>Actinomycetes</taxon>
        <taxon>Kitasatosporales</taxon>
        <taxon>Streptomycetaceae</taxon>
        <taxon>Streptomyces</taxon>
    </lineage>
</organism>
<dbReference type="Gene3D" id="3.90.1580.10">
    <property type="entry name" value="paralog of FGE (formylglycine-generating enzyme)"/>
    <property type="match status" value="1"/>
</dbReference>
<dbReference type="OrthoDB" id="4050476at2"/>
<dbReference type="InterPro" id="IPR016187">
    <property type="entry name" value="CTDL_fold"/>
</dbReference>
<evidence type="ECO:0008006" key="3">
    <source>
        <dbReference type="Google" id="ProtNLM"/>
    </source>
</evidence>
<sequence>MPLADLTFHRWRSFDHHAATRYAHEAARKVGGLVVEVRAVEHLGAAFQRAVIEQGSRQFALVPGGDVTVGLDLERWQPTPEQLECYQAETLTGGFGFTADVRDYLAEVLSPLRTVTVPTMLVALEPETLTAAFADMPALLAERGLRLPSPDEWEHACGAGARTLFRWGDQCPLDRSPYEATDGPQHQRNVLGLRIAYDTYRAELTSDPSAVHGGDGGEAECGGYGTFVAWLPLATANRNPAMAEFLHGEDGESMYEDLSTRPVLELN</sequence>
<dbReference type="Proteomes" id="UP000248039">
    <property type="component" value="Unassembled WGS sequence"/>
</dbReference>
<proteinExistence type="predicted"/>
<comment type="caution">
    <text evidence="1">The sequence shown here is derived from an EMBL/GenBank/DDBJ whole genome shotgun (WGS) entry which is preliminary data.</text>
</comment>
<dbReference type="AlphaFoldDB" id="A0A2V4P0G0"/>
<evidence type="ECO:0000313" key="1">
    <source>
        <dbReference type="EMBL" id="PYC88070.1"/>
    </source>
</evidence>
<accession>A0A2V4P0G0</accession>
<dbReference type="EMBL" id="PYBW01000007">
    <property type="protein sequence ID" value="PYC88070.1"/>
    <property type="molecule type" value="Genomic_DNA"/>
</dbReference>
<keyword evidence="2" id="KW-1185">Reference proteome</keyword>
<evidence type="ECO:0000313" key="2">
    <source>
        <dbReference type="Proteomes" id="UP000248039"/>
    </source>
</evidence>
<gene>
    <name evidence="1" type="ORF">C7C46_01585</name>
</gene>
<dbReference type="SUPFAM" id="SSF56436">
    <property type="entry name" value="C-type lectin-like"/>
    <property type="match status" value="1"/>
</dbReference>
<name>A0A2V4P0G0_9ACTN</name>
<dbReference type="InterPro" id="IPR042095">
    <property type="entry name" value="SUMF_sf"/>
</dbReference>
<reference evidence="1 2" key="1">
    <citation type="submission" date="2018-03" db="EMBL/GenBank/DDBJ databases">
        <title>Bioinformatic expansion and discovery of thiopeptide antibiotics.</title>
        <authorList>
            <person name="Schwalen C.J."/>
            <person name="Hudson G.A."/>
            <person name="Mitchell D.A."/>
        </authorList>
    </citation>
    <scope>NUCLEOTIDE SEQUENCE [LARGE SCALE GENOMIC DNA]</scope>
    <source>
        <strain evidence="1 2">ATCC 21389</strain>
    </source>
</reference>